<evidence type="ECO:0000256" key="1">
    <source>
        <dbReference type="SAM" id="MobiDB-lite"/>
    </source>
</evidence>
<evidence type="ECO:0000313" key="2">
    <source>
        <dbReference type="Proteomes" id="UP000025227"/>
    </source>
</evidence>
<dbReference type="OrthoDB" id="6436610at2759"/>
<feature type="region of interest" description="Disordered" evidence="1">
    <location>
        <begin position="1"/>
        <end position="33"/>
    </location>
</feature>
<dbReference type="Proteomes" id="UP000025227">
    <property type="component" value="Unplaced"/>
</dbReference>
<protein>
    <submittedName>
        <fullName evidence="3">Transposase</fullName>
    </submittedName>
</protein>
<accession>A0A7I4Z0B1</accession>
<keyword evidence="2" id="KW-1185">Reference proteome</keyword>
<sequence length="94" mass="10431">MTSAAQEPGIAHSVVSRARRAFRTSGTAARRRGVGRLRTTTLRNDRYIVQQARKGPRQSASLALQWHDDCTIAVSSPDNHYVVFPRPSRNGETV</sequence>
<dbReference type="WBParaSite" id="HCON_00159560-00001">
    <property type="protein sequence ID" value="HCON_00159560-00001"/>
    <property type="gene ID" value="HCON_00159560"/>
</dbReference>
<dbReference type="AlphaFoldDB" id="A0A7I4Z0B1"/>
<name>A0A7I4Z0B1_HAECO</name>
<organism evidence="2 3">
    <name type="scientific">Haemonchus contortus</name>
    <name type="common">Barber pole worm</name>
    <dbReference type="NCBI Taxonomy" id="6289"/>
    <lineage>
        <taxon>Eukaryota</taxon>
        <taxon>Metazoa</taxon>
        <taxon>Ecdysozoa</taxon>
        <taxon>Nematoda</taxon>
        <taxon>Chromadorea</taxon>
        <taxon>Rhabditida</taxon>
        <taxon>Rhabditina</taxon>
        <taxon>Rhabditomorpha</taxon>
        <taxon>Strongyloidea</taxon>
        <taxon>Trichostrongylidae</taxon>
        <taxon>Haemonchus</taxon>
    </lineage>
</organism>
<evidence type="ECO:0000313" key="3">
    <source>
        <dbReference type="WBParaSite" id="HCON_00159560-00001"/>
    </source>
</evidence>
<proteinExistence type="predicted"/>
<reference evidence="3" key="1">
    <citation type="submission" date="2020-12" db="UniProtKB">
        <authorList>
            <consortium name="WormBaseParasite"/>
        </authorList>
    </citation>
    <scope>IDENTIFICATION</scope>
    <source>
        <strain evidence="3">MHco3</strain>
    </source>
</reference>